<proteinExistence type="predicted"/>
<comment type="caution">
    <text evidence="1">The sequence shown here is derived from an EMBL/GenBank/DDBJ whole genome shotgun (WGS) entry which is preliminary data.</text>
</comment>
<accession>A0ACC1THG2</accession>
<keyword evidence="2" id="KW-1185">Reference proteome</keyword>
<dbReference type="Proteomes" id="UP001163835">
    <property type="component" value="Unassembled WGS sequence"/>
</dbReference>
<evidence type="ECO:0000313" key="1">
    <source>
        <dbReference type="EMBL" id="KAJ3804205.1"/>
    </source>
</evidence>
<gene>
    <name evidence="1" type="ORF">F5876DRAFT_83571</name>
</gene>
<dbReference type="EMBL" id="MU796194">
    <property type="protein sequence ID" value="KAJ3804205.1"/>
    <property type="molecule type" value="Genomic_DNA"/>
</dbReference>
<protein>
    <submittedName>
        <fullName evidence="1">Uncharacterized protein</fullName>
    </submittedName>
</protein>
<sequence length="145" mass="15930">MRGDITDAFRIFTEGEKCNTPPDIEQAENNTNTPVVTYTDGSCMHNGTDDASAGVGVHFPNGEYSDYTICLPNNIKQSNRSAEIIAIKEAVDITDAEQDLIIHSDSKTMIQGLTTHLQKWEDTGFMGKSNAHEIQATVVKIMHTV</sequence>
<reference evidence="1" key="1">
    <citation type="submission" date="2022-09" db="EMBL/GenBank/DDBJ databases">
        <title>A Global Phylogenomic Analysis of the Shiitake Genus Lentinula.</title>
        <authorList>
            <consortium name="DOE Joint Genome Institute"/>
            <person name="Sierra-Patev S."/>
            <person name="Min B."/>
            <person name="Naranjo-Ortiz M."/>
            <person name="Looney B."/>
            <person name="Konkel Z."/>
            <person name="Slot J.C."/>
            <person name="Sakamoto Y."/>
            <person name="Steenwyk J.L."/>
            <person name="Rokas A."/>
            <person name="Carro J."/>
            <person name="Camarero S."/>
            <person name="Ferreira P."/>
            <person name="Molpeceres G."/>
            <person name="Ruiz-Duenas F.J."/>
            <person name="Serrano A."/>
            <person name="Henrissat B."/>
            <person name="Drula E."/>
            <person name="Hughes K.W."/>
            <person name="Mata J.L."/>
            <person name="Ishikawa N.K."/>
            <person name="Vargas-Isla R."/>
            <person name="Ushijima S."/>
            <person name="Smith C.A."/>
            <person name="Ahrendt S."/>
            <person name="Andreopoulos W."/>
            <person name="He G."/>
            <person name="Labutti K."/>
            <person name="Lipzen A."/>
            <person name="Ng V."/>
            <person name="Riley R."/>
            <person name="Sandor L."/>
            <person name="Barry K."/>
            <person name="Martinez A.T."/>
            <person name="Xiao Y."/>
            <person name="Gibbons J.G."/>
            <person name="Terashima K."/>
            <person name="Grigoriev I.V."/>
            <person name="Hibbett D.S."/>
        </authorList>
    </citation>
    <scope>NUCLEOTIDE SEQUENCE</scope>
    <source>
        <strain evidence="1">TMI1499</strain>
    </source>
</reference>
<name>A0ACC1THG2_9AGAR</name>
<evidence type="ECO:0000313" key="2">
    <source>
        <dbReference type="Proteomes" id="UP001163835"/>
    </source>
</evidence>
<organism evidence="1 2">
    <name type="scientific">Lentinula aff. lateritia</name>
    <dbReference type="NCBI Taxonomy" id="2804960"/>
    <lineage>
        <taxon>Eukaryota</taxon>
        <taxon>Fungi</taxon>
        <taxon>Dikarya</taxon>
        <taxon>Basidiomycota</taxon>
        <taxon>Agaricomycotina</taxon>
        <taxon>Agaricomycetes</taxon>
        <taxon>Agaricomycetidae</taxon>
        <taxon>Agaricales</taxon>
        <taxon>Marasmiineae</taxon>
        <taxon>Omphalotaceae</taxon>
        <taxon>Lentinula</taxon>
    </lineage>
</organism>